<dbReference type="InterPro" id="IPR050937">
    <property type="entry name" value="TEC1_TEAD_TF"/>
</dbReference>
<keyword evidence="4" id="KW-0539">Nucleus</keyword>
<comment type="caution">
    <text evidence="8">The sequence shown here is derived from an EMBL/GenBank/DDBJ whole genome shotgun (WGS) entry which is preliminary data.</text>
</comment>
<dbReference type="PANTHER" id="PTHR11834">
    <property type="entry name" value="TRANSCRIPTIONAL ENHANCER FACTOR TEF RELATED"/>
    <property type="match status" value="1"/>
</dbReference>
<evidence type="ECO:0000256" key="5">
    <source>
        <dbReference type="PROSITE-ProRule" id="PRU00505"/>
    </source>
</evidence>
<dbReference type="GO" id="GO:0005634">
    <property type="term" value="C:nucleus"/>
    <property type="evidence" value="ECO:0007669"/>
    <property type="project" value="UniProtKB-SubCell"/>
</dbReference>
<evidence type="ECO:0000256" key="4">
    <source>
        <dbReference type="ARBA" id="ARBA00023242"/>
    </source>
</evidence>
<feature type="DNA-binding region" description="TEA" evidence="5">
    <location>
        <begin position="45"/>
        <end position="124"/>
    </location>
</feature>
<dbReference type="GO" id="GO:0035329">
    <property type="term" value="P:hippo signaling"/>
    <property type="evidence" value="ECO:0007669"/>
    <property type="project" value="TreeGrafter"/>
</dbReference>
<evidence type="ECO:0000259" key="7">
    <source>
        <dbReference type="PROSITE" id="PS51088"/>
    </source>
</evidence>
<dbReference type="OrthoDB" id="10006572at2759"/>
<dbReference type="Proteomes" id="UP000237246">
    <property type="component" value="Unassembled WGS sequence"/>
</dbReference>
<proteinExistence type="predicted"/>
<dbReference type="AlphaFoldDB" id="A0A2P4SGF5"/>
<dbReference type="Pfam" id="PF01285">
    <property type="entry name" value="TEA"/>
    <property type="match status" value="1"/>
</dbReference>
<dbReference type="SMART" id="SM00426">
    <property type="entry name" value="TEA"/>
    <property type="match status" value="1"/>
</dbReference>
<evidence type="ECO:0000256" key="3">
    <source>
        <dbReference type="ARBA" id="ARBA00023163"/>
    </source>
</evidence>
<evidence type="ECO:0000313" key="9">
    <source>
        <dbReference type="Proteomes" id="UP000237246"/>
    </source>
</evidence>
<dbReference type="PROSITE" id="PS51088">
    <property type="entry name" value="TEA_2"/>
    <property type="match status" value="1"/>
</dbReference>
<dbReference type="GO" id="GO:0048568">
    <property type="term" value="P:embryonic organ development"/>
    <property type="evidence" value="ECO:0007669"/>
    <property type="project" value="TreeGrafter"/>
</dbReference>
<keyword evidence="3" id="KW-0804">Transcription</keyword>
<evidence type="ECO:0000256" key="6">
    <source>
        <dbReference type="SAM" id="MobiDB-lite"/>
    </source>
</evidence>
<accession>A0A2P4SGF5</accession>
<name>A0A2P4SGF5_BAMTH</name>
<comment type="subcellular location">
    <subcellularLocation>
        <location evidence="1">Nucleus</location>
    </subcellularLocation>
</comment>
<feature type="compositionally biased region" description="Polar residues" evidence="6">
    <location>
        <begin position="16"/>
        <end position="35"/>
    </location>
</feature>
<evidence type="ECO:0000256" key="2">
    <source>
        <dbReference type="ARBA" id="ARBA00023015"/>
    </source>
</evidence>
<keyword evidence="9" id="KW-1185">Reference proteome</keyword>
<feature type="domain" description="TEA" evidence="7">
    <location>
        <begin position="45"/>
        <end position="124"/>
    </location>
</feature>
<feature type="non-terminal residue" evidence="8">
    <location>
        <position position="1"/>
    </location>
</feature>
<gene>
    <name evidence="8" type="ORF">CIB84_013062</name>
</gene>
<feature type="region of interest" description="Disordered" evidence="6">
    <location>
        <begin position="1"/>
        <end position="53"/>
    </location>
</feature>
<keyword evidence="2" id="KW-0805">Transcription regulation</keyword>
<evidence type="ECO:0000256" key="1">
    <source>
        <dbReference type="ARBA" id="ARBA00004123"/>
    </source>
</evidence>
<dbReference type="GO" id="GO:0000978">
    <property type="term" value="F:RNA polymerase II cis-regulatory region sequence-specific DNA binding"/>
    <property type="evidence" value="ECO:0007669"/>
    <property type="project" value="TreeGrafter"/>
</dbReference>
<dbReference type="GO" id="GO:0000981">
    <property type="term" value="F:DNA-binding transcription factor activity, RNA polymerase II-specific"/>
    <property type="evidence" value="ECO:0007669"/>
    <property type="project" value="TreeGrafter"/>
</dbReference>
<dbReference type="GO" id="GO:0005667">
    <property type="term" value="C:transcription regulator complex"/>
    <property type="evidence" value="ECO:0007669"/>
    <property type="project" value="TreeGrafter"/>
</dbReference>
<reference evidence="8 9" key="1">
    <citation type="submission" date="2018-01" db="EMBL/GenBank/DDBJ databases">
        <title>Comparison of the Chinese Bamboo Partridge and Red Junglefowl genome sequences highlights the importance of demography in genome evolution.</title>
        <authorList>
            <person name="Tiley G.P."/>
            <person name="Kimball R.T."/>
            <person name="Braun E.L."/>
            <person name="Burleigh J.G."/>
        </authorList>
    </citation>
    <scope>NUCLEOTIDE SEQUENCE [LARGE SCALE GENOMIC DNA]</scope>
    <source>
        <strain evidence="8">RTK389</strain>
        <tissue evidence="8">Blood</tissue>
    </source>
</reference>
<dbReference type="InterPro" id="IPR038096">
    <property type="entry name" value="TEA/ATTS_sf"/>
</dbReference>
<dbReference type="PANTHER" id="PTHR11834:SF2">
    <property type="entry name" value="TRANSCRIPTIONAL ENHANCER FACTOR TEF-3"/>
    <property type="match status" value="1"/>
</dbReference>
<protein>
    <recommendedName>
        <fullName evidence="7">TEA domain-containing protein</fullName>
    </recommendedName>
</protein>
<dbReference type="Gene3D" id="6.10.20.40">
    <property type="entry name" value="TEA/ATTS domain"/>
    <property type="match status" value="1"/>
</dbReference>
<dbReference type="EMBL" id="PPHD01051102">
    <property type="protein sequence ID" value="POI23190.1"/>
    <property type="molecule type" value="Genomic_DNA"/>
</dbReference>
<sequence>SESASPRGTLELLAGTITSNEWSSPASPEGSNDSGGSEALDKPIDNDAEGVWSPDIEQSFQEALAIYPPCGRRKIILSDEGKMYGKASCVWYHNSTPNPLTGPVDNAQATAVCYLAILLRPQEGQKTDPSGCSFLL</sequence>
<dbReference type="InterPro" id="IPR000818">
    <property type="entry name" value="TEA/ATTS_dom"/>
</dbReference>
<organism evidence="8 9">
    <name type="scientific">Bambusicola thoracicus</name>
    <name type="common">Chinese bamboo-partridge</name>
    <name type="synonym">Perdix thoracica</name>
    <dbReference type="NCBI Taxonomy" id="9083"/>
    <lineage>
        <taxon>Eukaryota</taxon>
        <taxon>Metazoa</taxon>
        <taxon>Chordata</taxon>
        <taxon>Craniata</taxon>
        <taxon>Vertebrata</taxon>
        <taxon>Euteleostomi</taxon>
        <taxon>Archelosauria</taxon>
        <taxon>Archosauria</taxon>
        <taxon>Dinosauria</taxon>
        <taxon>Saurischia</taxon>
        <taxon>Theropoda</taxon>
        <taxon>Coelurosauria</taxon>
        <taxon>Aves</taxon>
        <taxon>Neognathae</taxon>
        <taxon>Galloanserae</taxon>
        <taxon>Galliformes</taxon>
        <taxon>Phasianidae</taxon>
        <taxon>Perdicinae</taxon>
        <taxon>Bambusicola</taxon>
    </lineage>
</organism>
<evidence type="ECO:0000313" key="8">
    <source>
        <dbReference type="EMBL" id="POI23190.1"/>
    </source>
</evidence>